<organism evidence="2 3">
    <name type="scientific">Meloidogyne incognita</name>
    <name type="common">Southern root-knot nematode worm</name>
    <name type="synonym">Oxyuris incognita</name>
    <dbReference type="NCBI Taxonomy" id="6306"/>
    <lineage>
        <taxon>Eukaryota</taxon>
        <taxon>Metazoa</taxon>
        <taxon>Ecdysozoa</taxon>
        <taxon>Nematoda</taxon>
        <taxon>Chromadorea</taxon>
        <taxon>Rhabditida</taxon>
        <taxon>Tylenchina</taxon>
        <taxon>Tylenchomorpha</taxon>
        <taxon>Tylenchoidea</taxon>
        <taxon>Meloidogynidae</taxon>
        <taxon>Meloidogyninae</taxon>
        <taxon>Meloidogyne</taxon>
        <taxon>Meloidogyne incognita group</taxon>
    </lineage>
</organism>
<dbReference type="WBParaSite" id="Minc3s00383g11371">
    <property type="protein sequence ID" value="Minc3s00383g11371"/>
    <property type="gene ID" value="Minc3s00383g11371"/>
</dbReference>
<dbReference type="Proteomes" id="UP000887563">
    <property type="component" value="Unplaced"/>
</dbReference>
<protein>
    <submittedName>
        <fullName evidence="3">Candidate secreted effector</fullName>
    </submittedName>
</protein>
<proteinExistence type="predicted"/>
<evidence type="ECO:0000256" key="1">
    <source>
        <dbReference type="SAM" id="MobiDB-lite"/>
    </source>
</evidence>
<reference evidence="3" key="1">
    <citation type="submission" date="2022-11" db="UniProtKB">
        <authorList>
            <consortium name="WormBaseParasite"/>
        </authorList>
    </citation>
    <scope>IDENTIFICATION</scope>
</reference>
<name>A0A914LBK3_MELIC</name>
<feature type="region of interest" description="Disordered" evidence="1">
    <location>
        <begin position="67"/>
        <end position="99"/>
    </location>
</feature>
<keyword evidence="2" id="KW-1185">Reference proteome</keyword>
<sequence length="99" mass="10643">MQVNLEPGCSFTQFRSSKKITPTTVINRNTFDDQTLQMVDNPPPGMSPLIIAPSQIGERPTVIFMPIQGASSSTSQGLQKSQSSPQLSFAASGTKLEKS</sequence>
<evidence type="ECO:0000313" key="2">
    <source>
        <dbReference type="Proteomes" id="UP000887563"/>
    </source>
</evidence>
<feature type="compositionally biased region" description="Polar residues" evidence="1">
    <location>
        <begin position="69"/>
        <end position="91"/>
    </location>
</feature>
<evidence type="ECO:0000313" key="3">
    <source>
        <dbReference type="WBParaSite" id="Minc3s00383g11371"/>
    </source>
</evidence>
<accession>A0A914LBK3</accession>
<dbReference type="AlphaFoldDB" id="A0A914LBK3"/>